<comment type="subcellular location">
    <subcellularLocation>
        <location evidence="1">Cell membrane</location>
        <topology evidence="1">Multi-pass membrane protein</topology>
    </subcellularLocation>
</comment>
<dbReference type="InterPro" id="IPR026392">
    <property type="entry name" value="Exo/Archaeosortase_dom"/>
</dbReference>
<feature type="transmembrane region" description="Helical" evidence="8">
    <location>
        <begin position="116"/>
        <end position="143"/>
    </location>
</feature>
<dbReference type="EC" id="3.4.22.-" evidence="9"/>
<feature type="transmembrane region" description="Helical" evidence="8">
    <location>
        <begin position="222"/>
        <end position="242"/>
    </location>
</feature>
<name>A0ABS5W2C5_9SPHN</name>
<dbReference type="EMBL" id="JAHFVK010000001">
    <property type="protein sequence ID" value="MBT2133896.1"/>
    <property type="molecule type" value="Genomic_DNA"/>
</dbReference>
<sequence>MPREVTISDVNVWGVLPRAWRIPLLQLTLAWVGLIALTWPDWAEMAHQWWDVSTYNHILLVPAILAWLVAGRWPELSSLDPKAWWPGLGLLGAGLLAWSSGVAADINLVSQLGAVVLLQSAVVTVLGARVSAGLVFPLGYMLFLVPFGDEIVPILQTITAKLAIALTHASDVPATIEGVFIDTPAGLFEVAEACSGVKFLVAMIALGTLVAHLCFASRKRRLAWLAAAAVVPVLANGVRAWGTIYVAQSRGVEFAAGFDHIVYGWFFFAIVMGVLLAASWRFFDRSPEDQLVDAKAIQASPLLSALARLEIGGWRALSFLLFATAVTVAAMDRVGQLT</sequence>
<dbReference type="InterPro" id="IPR019127">
    <property type="entry name" value="Exosortase"/>
</dbReference>
<keyword evidence="7 8" id="KW-0472">Membrane</keyword>
<dbReference type="RefSeq" id="WP_214535269.1">
    <property type="nucleotide sequence ID" value="NZ_JAHFVK010000001.1"/>
</dbReference>
<keyword evidence="6 8" id="KW-1133">Transmembrane helix</keyword>
<dbReference type="InterPro" id="IPR017540">
    <property type="entry name" value="Exosortase-1"/>
</dbReference>
<dbReference type="Proteomes" id="UP000811255">
    <property type="component" value="Unassembled WGS sequence"/>
</dbReference>
<gene>
    <name evidence="9" type="primary">xrtA</name>
    <name evidence="9" type="ORF">KK137_06075</name>
</gene>
<keyword evidence="2" id="KW-1003">Cell membrane</keyword>
<evidence type="ECO:0000256" key="2">
    <source>
        <dbReference type="ARBA" id="ARBA00022475"/>
    </source>
</evidence>
<keyword evidence="4 8" id="KW-0812">Transmembrane</keyword>
<dbReference type="GO" id="GO:0016787">
    <property type="term" value="F:hydrolase activity"/>
    <property type="evidence" value="ECO:0007669"/>
    <property type="project" value="UniProtKB-KW"/>
</dbReference>
<dbReference type="NCBIfam" id="TIGR04178">
    <property type="entry name" value="exo_archaeo"/>
    <property type="match status" value="1"/>
</dbReference>
<proteinExistence type="predicted"/>
<reference evidence="9 10" key="1">
    <citation type="submission" date="2021-05" db="EMBL/GenBank/DDBJ databases">
        <title>Croceibacterium sp. LX-88 genome sequence.</title>
        <authorList>
            <person name="Luo X."/>
        </authorList>
    </citation>
    <scope>NUCLEOTIDE SEQUENCE [LARGE SCALE GENOMIC DNA]</scope>
    <source>
        <strain evidence="9 10">LX-88</strain>
    </source>
</reference>
<evidence type="ECO:0000256" key="6">
    <source>
        <dbReference type="ARBA" id="ARBA00022989"/>
    </source>
</evidence>
<comment type="caution">
    <text evidence="9">The sequence shown here is derived from an EMBL/GenBank/DDBJ whole genome shotgun (WGS) entry which is preliminary data.</text>
</comment>
<evidence type="ECO:0000256" key="4">
    <source>
        <dbReference type="ARBA" id="ARBA00022692"/>
    </source>
</evidence>
<dbReference type="NCBIfam" id="TIGR03109">
    <property type="entry name" value="exosort_XrtA"/>
    <property type="match status" value="1"/>
</dbReference>
<accession>A0ABS5W2C5</accession>
<protein>
    <submittedName>
        <fullName evidence="9">Exosortase A</fullName>
        <ecNumber evidence="9">3.4.22.-</ecNumber>
    </submittedName>
</protein>
<keyword evidence="3" id="KW-0645">Protease</keyword>
<feature type="transmembrane region" description="Helical" evidence="8">
    <location>
        <begin position="20"/>
        <end position="40"/>
    </location>
</feature>
<dbReference type="Pfam" id="PF09721">
    <property type="entry name" value="Exosortase_EpsH"/>
    <property type="match status" value="1"/>
</dbReference>
<evidence type="ECO:0000256" key="1">
    <source>
        <dbReference type="ARBA" id="ARBA00004651"/>
    </source>
</evidence>
<evidence type="ECO:0000313" key="10">
    <source>
        <dbReference type="Proteomes" id="UP000811255"/>
    </source>
</evidence>
<keyword evidence="5 9" id="KW-0378">Hydrolase</keyword>
<evidence type="ECO:0000256" key="8">
    <source>
        <dbReference type="SAM" id="Phobius"/>
    </source>
</evidence>
<evidence type="ECO:0000256" key="5">
    <source>
        <dbReference type="ARBA" id="ARBA00022801"/>
    </source>
</evidence>
<dbReference type="NCBIfam" id="TIGR02602">
    <property type="entry name" value="8TM_EpsH"/>
    <property type="match status" value="1"/>
</dbReference>
<evidence type="ECO:0000256" key="7">
    <source>
        <dbReference type="ARBA" id="ARBA00023136"/>
    </source>
</evidence>
<feature type="transmembrane region" description="Helical" evidence="8">
    <location>
        <begin position="197"/>
        <end position="215"/>
    </location>
</feature>
<keyword evidence="10" id="KW-1185">Reference proteome</keyword>
<feature type="transmembrane region" description="Helical" evidence="8">
    <location>
        <begin position="262"/>
        <end position="283"/>
    </location>
</feature>
<evidence type="ECO:0000256" key="3">
    <source>
        <dbReference type="ARBA" id="ARBA00022670"/>
    </source>
</evidence>
<feature type="transmembrane region" description="Helical" evidence="8">
    <location>
        <begin position="52"/>
        <end position="71"/>
    </location>
</feature>
<dbReference type="InterPro" id="IPR013426">
    <property type="entry name" value="EpsH-like"/>
</dbReference>
<organism evidence="9 10">
    <name type="scientific">Croceibacterium selenioxidans</name>
    <dbReference type="NCBI Taxonomy" id="2838833"/>
    <lineage>
        <taxon>Bacteria</taxon>
        <taxon>Pseudomonadati</taxon>
        <taxon>Pseudomonadota</taxon>
        <taxon>Alphaproteobacteria</taxon>
        <taxon>Sphingomonadales</taxon>
        <taxon>Erythrobacteraceae</taxon>
        <taxon>Croceibacterium</taxon>
    </lineage>
</organism>
<evidence type="ECO:0000313" key="9">
    <source>
        <dbReference type="EMBL" id="MBT2133896.1"/>
    </source>
</evidence>